<dbReference type="PANTHER" id="PTHR46481">
    <property type="entry name" value="ZINC FINGER BED DOMAIN-CONTAINING PROTEIN 4"/>
    <property type="match status" value="1"/>
</dbReference>
<dbReference type="Pfam" id="PF04434">
    <property type="entry name" value="SWIM"/>
    <property type="match status" value="1"/>
</dbReference>
<feature type="region of interest" description="Disordered" evidence="8">
    <location>
        <begin position="148"/>
        <end position="169"/>
    </location>
</feature>
<dbReference type="GO" id="GO:0003677">
    <property type="term" value="F:DNA binding"/>
    <property type="evidence" value="ECO:0007669"/>
    <property type="project" value="UniProtKB-KW"/>
</dbReference>
<keyword evidence="3 7" id="KW-0863">Zinc-finger</keyword>
<evidence type="ECO:0000313" key="10">
    <source>
        <dbReference type="EMBL" id="KAG8382462.1"/>
    </source>
</evidence>
<proteinExistence type="predicted"/>
<dbReference type="InterPro" id="IPR052035">
    <property type="entry name" value="ZnF_BED_domain_contain"/>
</dbReference>
<dbReference type="InterPro" id="IPR058594">
    <property type="entry name" value="PB1-like_dom_pln"/>
</dbReference>
<evidence type="ECO:0000256" key="3">
    <source>
        <dbReference type="ARBA" id="ARBA00022771"/>
    </source>
</evidence>
<evidence type="ECO:0000256" key="5">
    <source>
        <dbReference type="ARBA" id="ARBA00023125"/>
    </source>
</evidence>
<keyword evidence="11" id="KW-1185">Reference proteome</keyword>
<evidence type="ECO:0000256" key="6">
    <source>
        <dbReference type="ARBA" id="ARBA00023242"/>
    </source>
</evidence>
<dbReference type="SUPFAM" id="SSF53098">
    <property type="entry name" value="Ribonuclease H-like"/>
    <property type="match status" value="1"/>
</dbReference>
<dbReference type="InterPro" id="IPR025525">
    <property type="entry name" value="hAT-like_transposase_RNase-H"/>
</dbReference>
<dbReference type="Pfam" id="PF14372">
    <property type="entry name" value="hAT-like_RNase-H"/>
    <property type="match status" value="1"/>
</dbReference>
<feature type="compositionally biased region" description="Basic and acidic residues" evidence="8">
    <location>
        <begin position="159"/>
        <end position="169"/>
    </location>
</feature>
<evidence type="ECO:0000256" key="2">
    <source>
        <dbReference type="ARBA" id="ARBA00022723"/>
    </source>
</evidence>
<keyword evidence="4" id="KW-0862">Zinc</keyword>
<comment type="caution">
    <text evidence="10">The sequence shown here is derived from an EMBL/GenBank/DDBJ whole genome shotgun (WGS) entry which is preliminary data.</text>
</comment>
<gene>
    <name evidence="10" type="ORF">BUALT_Bualt05G0079800</name>
</gene>
<keyword evidence="6" id="KW-0539">Nucleus</keyword>
<evidence type="ECO:0000256" key="4">
    <source>
        <dbReference type="ARBA" id="ARBA00022833"/>
    </source>
</evidence>
<name>A0AAV6XQL6_9LAMI</name>
<dbReference type="SMART" id="SM00575">
    <property type="entry name" value="ZnF_PMZ"/>
    <property type="match status" value="1"/>
</dbReference>
<feature type="compositionally biased region" description="Low complexity" evidence="8">
    <location>
        <begin position="940"/>
        <end position="949"/>
    </location>
</feature>
<accession>A0AAV6XQL6</accession>
<evidence type="ECO:0000259" key="9">
    <source>
        <dbReference type="PROSITE" id="PS50966"/>
    </source>
</evidence>
<comment type="subcellular location">
    <subcellularLocation>
        <location evidence="1">Nucleus</location>
    </subcellularLocation>
</comment>
<dbReference type="Proteomes" id="UP000826271">
    <property type="component" value="Unassembled WGS sequence"/>
</dbReference>
<evidence type="ECO:0000256" key="7">
    <source>
        <dbReference type="PROSITE-ProRule" id="PRU00325"/>
    </source>
</evidence>
<protein>
    <recommendedName>
        <fullName evidence="9">SWIM-type domain-containing protein</fullName>
    </recommendedName>
</protein>
<evidence type="ECO:0000313" key="11">
    <source>
        <dbReference type="Proteomes" id="UP000826271"/>
    </source>
</evidence>
<feature type="region of interest" description="Disordered" evidence="8">
    <location>
        <begin position="328"/>
        <end position="354"/>
    </location>
</feature>
<reference evidence="10" key="1">
    <citation type="submission" date="2019-10" db="EMBL/GenBank/DDBJ databases">
        <authorList>
            <person name="Zhang R."/>
            <person name="Pan Y."/>
            <person name="Wang J."/>
            <person name="Ma R."/>
            <person name="Yu S."/>
        </authorList>
    </citation>
    <scope>NUCLEOTIDE SEQUENCE</scope>
    <source>
        <strain evidence="10">LA-IB0</strain>
        <tissue evidence="10">Leaf</tissue>
    </source>
</reference>
<sequence>MILRDRGDDGAPNYELQNELFSLKVHHGGEFIQIPQKVYMGGECDHIDYISCVEISMKTMEQIGKLLGFHDCIGFYYRVPETDDDKGLIFVLTDSDTTRIAEYGSLFKEVEVFLCVTFSNMMLEDCDVQDPLSGDLFRDSFGQQGQIVDLGDDESSEGESLHDSDNELGGEEDRICVENIDHEAEWGNIGTGYESMIVDRELQINDSSEEYGSDDLHSLCSDDDEKDAKTLEKLKDNRRACISAHAGSRKFEVRDMYDGRYAVDIERKTCSCRKWELTGIPCVHGVCCIASFGRVPEDYVHEFYSTTMYQKAYKYIINPVRGPHQWPQTGRPTVSGPGTIRLPGRPVKARRKEPDEIVSPVNEPVEVVNDRPGGTVSEEPVEAIEIESSEQGNTINEQLVDAARPKKKFEMSTSYSESSQARDSGVNEETIIETQKTKRKASAVWDHFTKLKGEHEHFEDFLSSLNPNFQLPCRNTIRSDVIDVYREEKVKVQNLLDGLSCKLSLTTDIWTSDHSRIAYCCLTAHFVDDEWELQKKILSFKKIPYPHDGDNLFNFMKENILEWNLDKKIFSVVVDNASSNDSMMRKLREWLLKDSLIPLNGDLLHVRCSAHVLNLIVQDGLSPIRGLIEKIRETVRYLNKSPSATQKFDTALRHCNLEGKRKVAMDVPNRWNSTYLLLETALPLKEAFCRLQRIDGHYQFSPSESEWEVAKIVHDCLKYFYEATHHFSGSKYPTSNVFFPDIFAVVFDPRLKMKMVEFYYKKLYGSYADSYIERVRDTLVELFIAYGGSCATQSTIPSSINLETSTSLSEFYMWCNESNASVLLVIQSCLKFKRERIEMRMNCIDSIEVQIGGSREANLNRKTHIGFRENQARTNDFHHVKVKSHDIQETRVVPSAQTAATVTEENQNVANFGGVSLKADFIRQGKQCVTLRSLQSAARSKAAGGATKTKAPKKALESRTINAIGNNKGKKT</sequence>
<feature type="domain" description="SWIM-type" evidence="9">
    <location>
        <begin position="261"/>
        <end position="293"/>
    </location>
</feature>
<feature type="region of interest" description="Disordered" evidence="8">
    <location>
        <begin position="940"/>
        <end position="972"/>
    </location>
</feature>
<dbReference type="Pfam" id="PF26130">
    <property type="entry name" value="PB1-like"/>
    <property type="match status" value="1"/>
</dbReference>
<dbReference type="InterPro" id="IPR006564">
    <property type="entry name" value="Znf_PMZ"/>
</dbReference>
<dbReference type="InterPro" id="IPR012337">
    <property type="entry name" value="RNaseH-like_sf"/>
</dbReference>
<dbReference type="EMBL" id="WHWC01000005">
    <property type="protein sequence ID" value="KAG8382462.1"/>
    <property type="molecule type" value="Genomic_DNA"/>
</dbReference>
<dbReference type="PROSITE" id="PS50966">
    <property type="entry name" value="ZF_SWIM"/>
    <property type="match status" value="1"/>
</dbReference>
<dbReference type="PANTHER" id="PTHR46481:SF10">
    <property type="entry name" value="ZINC FINGER BED DOMAIN-CONTAINING PROTEIN 39"/>
    <property type="match status" value="1"/>
</dbReference>
<organism evidence="10 11">
    <name type="scientific">Buddleja alternifolia</name>
    <dbReference type="NCBI Taxonomy" id="168488"/>
    <lineage>
        <taxon>Eukaryota</taxon>
        <taxon>Viridiplantae</taxon>
        <taxon>Streptophyta</taxon>
        <taxon>Embryophyta</taxon>
        <taxon>Tracheophyta</taxon>
        <taxon>Spermatophyta</taxon>
        <taxon>Magnoliopsida</taxon>
        <taxon>eudicotyledons</taxon>
        <taxon>Gunneridae</taxon>
        <taxon>Pentapetalae</taxon>
        <taxon>asterids</taxon>
        <taxon>lamiids</taxon>
        <taxon>Lamiales</taxon>
        <taxon>Scrophulariaceae</taxon>
        <taxon>Buddlejeae</taxon>
        <taxon>Buddleja</taxon>
    </lineage>
</organism>
<keyword evidence="2" id="KW-0479">Metal-binding</keyword>
<evidence type="ECO:0000256" key="1">
    <source>
        <dbReference type="ARBA" id="ARBA00004123"/>
    </source>
</evidence>
<dbReference type="GO" id="GO:0005634">
    <property type="term" value="C:nucleus"/>
    <property type="evidence" value="ECO:0007669"/>
    <property type="project" value="UniProtKB-SubCell"/>
</dbReference>
<dbReference type="InterPro" id="IPR007527">
    <property type="entry name" value="Znf_SWIM"/>
</dbReference>
<dbReference type="AlphaFoldDB" id="A0AAV6XQL6"/>
<dbReference type="GO" id="GO:0008270">
    <property type="term" value="F:zinc ion binding"/>
    <property type="evidence" value="ECO:0007669"/>
    <property type="project" value="UniProtKB-KW"/>
</dbReference>
<evidence type="ECO:0000256" key="8">
    <source>
        <dbReference type="SAM" id="MobiDB-lite"/>
    </source>
</evidence>
<keyword evidence="5" id="KW-0238">DNA-binding</keyword>